<evidence type="ECO:0000313" key="7">
    <source>
        <dbReference type="Proteomes" id="UP000245765"/>
    </source>
</evidence>
<dbReference type="GO" id="GO:0009288">
    <property type="term" value="C:bacterial-type flagellum"/>
    <property type="evidence" value="ECO:0007669"/>
    <property type="project" value="UniProtKB-SubCell"/>
</dbReference>
<dbReference type="SUPFAM" id="SSF64518">
    <property type="entry name" value="Phase 1 flagellin"/>
    <property type="match status" value="1"/>
</dbReference>
<reference evidence="7" key="1">
    <citation type="submission" date="2018-05" db="EMBL/GenBank/DDBJ databases">
        <authorList>
            <person name="Du Z."/>
            <person name="Wang X."/>
        </authorList>
    </citation>
    <scope>NUCLEOTIDE SEQUENCE [LARGE SCALE GENOMIC DNA]</scope>
    <source>
        <strain evidence="7">CQN31</strain>
    </source>
</reference>
<dbReference type="PANTHER" id="PTHR42792">
    <property type="entry name" value="FLAGELLIN"/>
    <property type="match status" value="1"/>
</dbReference>
<organism evidence="6 7">
    <name type="scientific">Falsiroseomonas bella</name>
    <dbReference type="NCBI Taxonomy" id="2184016"/>
    <lineage>
        <taxon>Bacteria</taxon>
        <taxon>Pseudomonadati</taxon>
        <taxon>Pseudomonadota</taxon>
        <taxon>Alphaproteobacteria</taxon>
        <taxon>Acetobacterales</taxon>
        <taxon>Roseomonadaceae</taxon>
        <taxon>Falsiroseomonas</taxon>
    </lineage>
</organism>
<accession>A0A317FHI2</accession>
<dbReference type="PANTHER" id="PTHR42792:SF1">
    <property type="entry name" value="FLAGELLAR HOOK-ASSOCIATED PROTEIN 3"/>
    <property type="match status" value="1"/>
</dbReference>
<sequence>MAMISTLGGMALDQIRLRQELGVMTRQVATGFVGQAHGDLGAEARRAISLRGEIARREAYVGAADTALARMDTTQEVLARLEGIAADLSAEAQRSRTFGASGVETLARRARSALEEAASLLNTRHDGDYLFSGTDLGGIPVPDDASIATGAMATAIAAAVATLNPGNAAAVLADTALIASDPATRPFSAHLEGPALTEPRRALQLADGERVEWGVLASQDQGGAVAASWGRELLRGLATLAALTPASAAQVGGYDALLAGVADDLSAAGRGLTQERSALGAAEQRVEQGRERHENLLVALRGQLGGIEEVDLAAVSAALRQTELRLQASYEATATLSRLSLAALLR</sequence>
<evidence type="ECO:0000256" key="2">
    <source>
        <dbReference type="ARBA" id="ARBA00005709"/>
    </source>
</evidence>
<feature type="coiled-coil region" evidence="4">
    <location>
        <begin position="71"/>
        <end position="123"/>
    </location>
</feature>
<dbReference type="InterPro" id="IPR001492">
    <property type="entry name" value="Flagellin"/>
</dbReference>
<dbReference type="Pfam" id="PF00700">
    <property type="entry name" value="Flagellin_C"/>
    <property type="match status" value="1"/>
</dbReference>
<protein>
    <recommendedName>
        <fullName evidence="5">Flagellin C-terminal domain-containing protein</fullName>
    </recommendedName>
</protein>
<dbReference type="AlphaFoldDB" id="A0A317FHI2"/>
<gene>
    <name evidence="6" type="ORF">DFH01_02875</name>
</gene>
<dbReference type="OrthoDB" id="7265253at2"/>
<dbReference type="EMBL" id="QGNA01000001">
    <property type="protein sequence ID" value="PWS38255.1"/>
    <property type="molecule type" value="Genomic_DNA"/>
</dbReference>
<proteinExistence type="inferred from homology"/>
<comment type="similarity">
    <text evidence="2">Belongs to the bacterial flagellin family.</text>
</comment>
<keyword evidence="7" id="KW-1185">Reference proteome</keyword>
<evidence type="ECO:0000259" key="5">
    <source>
        <dbReference type="Pfam" id="PF00700"/>
    </source>
</evidence>
<evidence type="ECO:0000256" key="3">
    <source>
        <dbReference type="ARBA" id="ARBA00023143"/>
    </source>
</evidence>
<comment type="caution">
    <text evidence="6">The sequence shown here is derived from an EMBL/GenBank/DDBJ whole genome shotgun (WGS) entry which is preliminary data.</text>
</comment>
<evidence type="ECO:0000256" key="1">
    <source>
        <dbReference type="ARBA" id="ARBA00004365"/>
    </source>
</evidence>
<dbReference type="GO" id="GO:0005198">
    <property type="term" value="F:structural molecule activity"/>
    <property type="evidence" value="ECO:0007669"/>
    <property type="project" value="InterPro"/>
</dbReference>
<name>A0A317FHI2_9PROT</name>
<dbReference type="Proteomes" id="UP000245765">
    <property type="component" value="Unassembled WGS sequence"/>
</dbReference>
<evidence type="ECO:0000256" key="4">
    <source>
        <dbReference type="SAM" id="Coils"/>
    </source>
</evidence>
<evidence type="ECO:0000313" key="6">
    <source>
        <dbReference type="EMBL" id="PWS38255.1"/>
    </source>
</evidence>
<feature type="domain" description="Flagellin C-terminal" evidence="5">
    <location>
        <begin position="268"/>
        <end position="344"/>
    </location>
</feature>
<keyword evidence="4" id="KW-0175">Coiled coil</keyword>
<dbReference type="InterPro" id="IPR046358">
    <property type="entry name" value="Flagellin_C"/>
</dbReference>
<dbReference type="RefSeq" id="WP_109868876.1">
    <property type="nucleotide sequence ID" value="NZ_QGNA01000001.1"/>
</dbReference>
<dbReference type="Gene3D" id="1.20.1330.10">
    <property type="entry name" value="f41 fragment of flagellin, N-terminal domain"/>
    <property type="match status" value="1"/>
</dbReference>
<keyword evidence="3" id="KW-0975">Bacterial flagellum</keyword>
<comment type="subcellular location">
    <subcellularLocation>
        <location evidence="1">Bacterial flagellum</location>
    </subcellularLocation>
</comment>